<dbReference type="InterPro" id="IPR036388">
    <property type="entry name" value="WH-like_DNA-bd_sf"/>
</dbReference>
<dbReference type="EMBL" id="CAFABF010000041">
    <property type="protein sequence ID" value="CAB4829449.1"/>
    <property type="molecule type" value="Genomic_DNA"/>
</dbReference>
<evidence type="ECO:0000256" key="2">
    <source>
        <dbReference type="ARBA" id="ARBA00023125"/>
    </source>
</evidence>
<dbReference type="AlphaFoldDB" id="A0A6J7AAZ5"/>
<dbReference type="InterPro" id="IPR011990">
    <property type="entry name" value="TPR-like_helical_dom_sf"/>
</dbReference>
<feature type="region of interest" description="Disordered" evidence="4">
    <location>
        <begin position="1"/>
        <end position="26"/>
    </location>
</feature>
<dbReference type="Gene3D" id="1.10.10.10">
    <property type="entry name" value="Winged helix-like DNA-binding domain superfamily/Winged helix DNA-binding domain"/>
    <property type="match status" value="1"/>
</dbReference>
<dbReference type="PROSITE" id="PS50043">
    <property type="entry name" value="HTH_LUXR_2"/>
    <property type="match status" value="1"/>
</dbReference>
<dbReference type="PANTHER" id="PTHR44688">
    <property type="entry name" value="DNA-BINDING TRANSCRIPTIONAL ACTIVATOR DEVR_DOSR"/>
    <property type="match status" value="1"/>
</dbReference>
<dbReference type="Pfam" id="PF25873">
    <property type="entry name" value="WHD_MalT"/>
    <property type="match status" value="1"/>
</dbReference>
<protein>
    <submittedName>
        <fullName evidence="7">Unannotated protein</fullName>
    </submittedName>
</protein>
<dbReference type="CDD" id="cd06170">
    <property type="entry name" value="LuxR_C_like"/>
    <property type="match status" value="1"/>
</dbReference>
<dbReference type="SUPFAM" id="SSF46894">
    <property type="entry name" value="C-terminal effector domain of the bipartite response regulators"/>
    <property type="match status" value="1"/>
</dbReference>
<dbReference type="InterPro" id="IPR027417">
    <property type="entry name" value="P-loop_NTPase"/>
</dbReference>
<evidence type="ECO:0000256" key="1">
    <source>
        <dbReference type="ARBA" id="ARBA00023015"/>
    </source>
</evidence>
<evidence type="ECO:0000256" key="4">
    <source>
        <dbReference type="SAM" id="MobiDB-lite"/>
    </source>
</evidence>
<keyword evidence="1" id="KW-0805">Transcription regulation</keyword>
<gene>
    <name evidence="6" type="ORF">UFOPK2359_00378</name>
    <name evidence="7" type="ORF">UFOPK3167_00865</name>
</gene>
<feature type="domain" description="HTH luxR-type" evidence="5">
    <location>
        <begin position="798"/>
        <end position="863"/>
    </location>
</feature>
<reference evidence="7" key="1">
    <citation type="submission" date="2020-05" db="EMBL/GenBank/DDBJ databases">
        <authorList>
            <person name="Chiriac C."/>
            <person name="Salcher M."/>
            <person name="Ghai R."/>
            <person name="Kavagutti S V."/>
        </authorList>
    </citation>
    <scope>NUCLEOTIDE SEQUENCE</scope>
</reference>
<evidence type="ECO:0000313" key="7">
    <source>
        <dbReference type="EMBL" id="CAB4829449.1"/>
    </source>
</evidence>
<dbReference type="InterPro" id="IPR059106">
    <property type="entry name" value="WHD_MalT"/>
</dbReference>
<organism evidence="7">
    <name type="scientific">freshwater metagenome</name>
    <dbReference type="NCBI Taxonomy" id="449393"/>
    <lineage>
        <taxon>unclassified sequences</taxon>
        <taxon>metagenomes</taxon>
        <taxon>ecological metagenomes</taxon>
    </lineage>
</organism>
<dbReference type="EMBL" id="CAEZXG010000014">
    <property type="protein sequence ID" value="CAB4676424.1"/>
    <property type="molecule type" value="Genomic_DNA"/>
</dbReference>
<dbReference type="Gene3D" id="1.25.40.10">
    <property type="entry name" value="Tetratricopeptide repeat domain"/>
    <property type="match status" value="1"/>
</dbReference>
<name>A0A6J7AAZ5_9ZZZZ</name>
<keyword evidence="3" id="KW-0804">Transcription</keyword>
<dbReference type="PRINTS" id="PR00038">
    <property type="entry name" value="HTHLUXR"/>
</dbReference>
<dbReference type="SMART" id="SM00421">
    <property type="entry name" value="HTH_LUXR"/>
    <property type="match status" value="1"/>
</dbReference>
<dbReference type="GO" id="GO:0006355">
    <property type="term" value="P:regulation of DNA-templated transcription"/>
    <property type="evidence" value="ECO:0007669"/>
    <property type="project" value="InterPro"/>
</dbReference>
<dbReference type="SUPFAM" id="SSF52540">
    <property type="entry name" value="P-loop containing nucleoside triphosphate hydrolases"/>
    <property type="match status" value="1"/>
</dbReference>
<accession>A0A6J7AAZ5</accession>
<dbReference type="GO" id="GO:0003677">
    <property type="term" value="F:DNA binding"/>
    <property type="evidence" value="ECO:0007669"/>
    <property type="project" value="UniProtKB-KW"/>
</dbReference>
<proteinExistence type="predicted"/>
<sequence length="865" mass="96846">MRELDKSGNQPATGVSLPRSQPPATPPNFISRKQLFPLFETEVPGATLVVAPTGYGKTALVAEWAQANQRPTIWYTVDSKDSFSDFKTHLENSIASFIPDLNSLKTRFQNLDTSASIFELVNIVAKFPGEVNFAIDFGSESHEGLLPFRQLLVDSAPENIHMVIVRRSTSEASLSRYAALGNLSLITSEDLKFSHSEVETIAEINGVDLNQNGNAKELEQCSGWPAAVQLMCRNIGKNNAHIKFADAMVIGLHPIAVLASETLNALTPENREVLLQLSIVEEFDLEIAKIILGDRYSESYLNKLATDGLFVTTSSTVKRSFRFNSIIYEALIKIREDGPELFMKAREDLVDLFISRNEISLALEHSFLFNNKSKFTGLLHSNLRDMAPIGRGDLMIQWSAYAGDESPHGEIMKKTIKVVGYLINLEFAKAEALASELEFIASHGTNNEFLDRLTAMVRSHVYFARGDFENSRSKIKAALLPTHDVTSLQNVDRIALLRVLASIAFLHDDFEELWRLYDQAKSFSAESDATVVAYHLTCMKALVLYSQGHYFQAAEVAGIACAQAREFSFVGIYAPLDAMLVLGRCQLEGSELVEAVVIFRSIMDLAASSKMWPWYFMAQGSITRVEITQGSFSKAADEINQQRKFLKSFMNSNGLTWMIDMSESFLFLYVGDFVRAHEIIQRMPRLEMVVQIELSHAFEKSSKNAAELVDALPERTPREKITKLLAVTIFNSGHENLALKTLIQALDLGAECGYREYFLRQHKLYSLVVKASKERPTFYMEELVQMMGQRLHGTKNAAGALDEPLTKREIEILKHLTTGNPISSIAKSLHISQNTMKTHLRNTYRKLDADGRHSAVEKAKKLLLI</sequence>
<evidence type="ECO:0000256" key="3">
    <source>
        <dbReference type="ARBA" id="ARBA00023163"/>
    </source>
</evidence>
<dbReference type="Pfam" id="PF00196">
    <property type="entry name" value="GerE"/>
    <property type="match status" value="1"/>
</dbReference>
<dbReference type="PANTHER" id="PTHR44688:SF16">
    <property type="entry name" value="DNA-BINDING TRANSCRIPTIONAL ACTIVATOR DEVR_DOSR"/>
    <property type="match status" value="1"/>
</dbReference>
<dbReference type="InterPro" id="IPR000792">
    <property type="entry name" value="Tscrpt_reg_LuxR_C"/>
</dbReference>
<evidence type="ECO:0000259" key="5">
    <source>
        <dbReference type="PROSITE" id="PS50043"/>
    </source>
</evidence>
<dbReference type="InterPro" id="IPR016032">
    <property type="entry name" value="Sig_transdc_resp-reg_C-effctor"/>
</dbReference>
<evidence type="ECO:0000313" key="6">
    <source>
        <dbReference type="EMBL" id="CAB4676424.1"/>
    </source>
</evidence>
<keyword evidence="2" id="KW-0238">DNA-binding</keyword>